<dbReference type="OrthoDB" id="767251at2"/>
<keyword evidence="1" id="KW-0732">Signal</keyword>
<dbReference type="STRING" id="1513896.SAMN05660841_03293"/>
<reference evidence="4" key="1">
    <citation type="submission" date="2017-02" db="EMBL/GenBank/DDBJ databases">
        <authorList>
            <person name="Varghese N."/>
            <person name="Submissions S."/>
        </authorList>
    </citation>
    <scope>NUCLEOTIDE SEQUENCE [LARGE SCALE GENOMIC DNA]</scope>
    <source>
        <strain evidence="4">DSM 24091</strain>
    </source>
</reference>
<evidence type="ECO:0000313" key="3">
    <source>
        <dbReference type="EMBL" id="SKB95970.1"/>
    </source>
</evidence>
<feature type="signal peptide" evidence="1">
    <location>
        <begin position="1"/>
        <end position="20"/>
    </location>
</feature>
<evidence type="ECO:0000259" key="2">
    <source>
        <dbReference type="Pfam" id="PF11412"/>
    </source>
</evidence>
<accession>A0A1T5FIG8</accession>
<dbReference type="RefSeq" id="WP_079644694.1">
    <property type="nucleotide sequence ID" value="NZ_FUZF01000016.1"/>
</dbReference>
<dbReference type="Pfam" id="PF11412">
    <property type="entry name" value="DsbD_N"/>
    <property type="match status" value="1"/>
</dbReference>
<evidence type="ECO:0000256" key="1">
    <source>
        <dbReference type="SAM" id="SignalP"/>
    </source>
</evidence>
<sequence length="170" mass="19165">MKLVLLTVLMLTLNTCLVNAQRVSTFDEDITSFSKSIICKAPDQQFPVSVEARLISDSRSDSVAVVVKVKIADGWHIYEFVPENMPYLTTEYILDVDNNITKAGIWQKSEAIESPAEKGVMFYENEAIFIHKLKKSSPTAKGQVNTGLYYQCCNLFQCMPPVEKAIKLNY</sequence>
<protein>
    <submittedName>
        <fullName evidence="3">Disulphide bond corrector protein DsbC</fullName>
    </submittedName>
</protein>
<name>A0A1T5FIG8_9SPHI</name>
<evidence type="ECO:0000313" key="4">
    <source>
        <dbReference type="Proteomes" id="UP000190150"/>
    </source>
</evidence>
<feature type="chain" id="PRO_5012391524" evidence="1">
    <location>
        <begin position="21"/>
        <end position="170"/>
    </location>
</feature>
<dbReference type="Gene3D" id="2.60.40.1250">
    <property type="entry name" value="Thiol:disulfide interchange protein DsbD, N-terminal domain"/>
    <property type="match status" value="1"/>
</dbReference>
<dbReference type="AlphaFoldDB" id="A0A1T5FIG8"/>
<dbReference type="InterPro" id="IPR036929">
    <property type="entry name" value="DsbDN_sf"/>
</dbReference>
<dbReference type="EMBL" id="FUZF01000016">
    <property type="protein sequence ID" value="SKB95970.1"/>
    <property type="molecule type" value="Genomic_DNA"/>
</dbReference>
<proteinExistence type="predicted"/>
<keyword evidence="4" id="KW-1185">Reference proteome</keyword>
<gene>
    <name evidence="3" type="ORF">SAMN05660841_03293</name>
</gene>
<organism evidence="3 4">
    <name type="scientific">Sphingobacterium nematocida</name>
    <dbReference type="NCBI Taxonomy" id="1513896"/>
    <lineage>
        <taxon>Bacteria</taxon>
        <taxon>Pseudomonadati</taxon>
        <taxon>Bacteroidota</taxon>
        <taxon>Sphingobacteriia</taxon>
        <taxon>Sphingobacteriales</taxon>
        <taxon>Sphingobacteriaceae</taxon>
        <taxon>Sphingobacterium</taxon>
    </lineage>
</organism>
<dbReference type="Proteomes" id="UP000190150">
    <property type="component" value="Unassembled WGS sequence"/>
</dbReference>
<feature type="domain" description="Thiol:disulfide interchange protein DsbD N-terminal" evidence="2">
    <location>
        <begin position="56"/>
        <end position="168"/>
    </location>
</feature>
<dbReference type="InterPro" id="IPR028250">
    <property type="entry name" value="DsbDN"/>
</dbReference>